<reference evidence="1 2" key="2">
    <citation type="submission" date="2016-01" db="EMBL/GenBank/DDBJ databases">
        <title>Microcella alkaliphila JAM AC0309 whole genome shotgun sequence.</title>
        <authorList>
            <person name="Kurata A."/>
            <person name="Hirose Y."/>
            <person name="Kishimoto N."/>
            <person name="Kobayashi T."/>
        </authorList>
    </citation>
    <scope>NUCLEOTIDE SEQUENCE [LARGE SCALE GENOMIC DNA]</scope>
    <source>
        <strain evidence="1 2">JAM AC0309</strain>
    </source>
</reference>
<proteinExistence type="predicted"/>
<reference evidence="2" key="1">
    <citation type="submission" date="2015-12" db="EMBL/GenBank/DDBJ databases">
        <authorList>
            <person name="Shamseldin A."/>
            <person name="Moawad H."/>
            <person name="Abd El-Rahim W.M."/>
            <person name="Sadowsky M.J."/>
        </authorList>
    </citation>
    <scope>NUCLEOTIDE SEQUENCE [LARGE SCALE GENOMIC DNA]</scope>
    <source>
        <strain evidence="2">JAM AC0309</strain>
    </source>
</reference>
<name>A0A0U5BLZ4_9MICO</name>
<dbReference type="OrthoDB" id="5113982at2"/>
<evidence type="ECO:0000313" key="2">
    <source>
        <dbReference type="Proteomes" id="UP000218965"/>
    </source>
</evidence>
<dbReference type="AlphaFoldDB" id="A0A0U5BLZ4"/>
<dbReference type="Proteomes" id="UP000218965">
    <property type="component" value="Chromosome"/>
</dbReference>
<sequence>MVIIDYRADWETMGEHDDFVARFATVHGALEQFACVAVASLMVAEARIELQTDAGRLTLAAFGEHVERPAYRYEVPIRALTGQTIAYFVVLDDQARDTNEFDLEVIFKLADGAQRKLMLAWSDTGPRSVL</sequence>
<gene>
    <name evidence="1" type="ORF">MalAC0309_1004</name>
</gene>
<dbReference type="RefSeq" id="WP_096421035.1">
    <property type="nucleotide sequence ID" value="NZ_AP017315.1"/>
</dbReference>
<organism evidence="1 2">
    <name type="scientific">Microcella alkaliphila</name>
    <dbReference type="NCBI Taxonomy" id="279828"/>
    <lineage>
        <taxon>Bacteria</taxon>
        <taxon>Bacillati</taxon>
        <taxon>Actinomycetota</taxon>
        <taxon>Actinomycetes</taxon>
        <taxon>Micrococcales</taxon>
        <taxon>Microbacteriaceae</taxon>
        <taxon>Microcella</taxon>
    </lineage>
</organism>
<protein>
    <submittedName>
        <fullName evidence="1">Bifunctional adenylate cyclase/hybrid sensor dig uanylate cyclase/response regulator</fullName>
    </submittedName>
</protein>
<accession>A0A0U5BLZ4</accession>
<dbReference type="EMBL" id="AP017315">
    <property type="protein sequence ID" value="BAU31867.1"/>
    <property type="molecule type" value="Genomic_DNA"/>
</dbReference>
<evidence type="ECO:0000313" key="1">
    <source>
        <dbReference type="EMBL" id="BAU31867.1"/>
    </source>
</evidence>
<dbReference type="KEGG" id="malk:MalAC0309_1004"/>